<evidence type="ECO:0000256" key="1">
    <source>
        <dbReference type="ARBA" id="ARBA00001947"/>
    </source>
</evidence>
<accession>A0ABP0WDJ6</accession>
<sequence>MEGHEVIREEHVKEVTRGDPPLECICQGIPPLESHIAMSLAATAGKVIKCKGQTKCDTPRACVAEAAVAYKPKVPLVLEDILVAPPQANEVRIKMMNACVCQSDLYFWKGKDTEKLFPRILGHEGAGIVESFGANVIGLKPGDKCIPAWQAECQKCSMCKSSRTNICEVFMFNWGSGLMASDKKTTRFTRALDGKPIYHFFGISVFSQYTVVDEACCAKINNRADLTKICLLGCGIPTGVGSAWKIAKVHKSSTVAVFGLGTIGLAVHDSINYF</sequence>
<dbReference type="PANTHER" id="PTHR43880:SF56">
    <property type="entry name" value="ALCOHOL DEHYDROGENASE-LIKE 4"/>
    <property type="match status" value="1"/>
</dbReference>
<evidence type="ECO:0000256" key="3">
    <source>
        <dbReference type="ARBA" id="ARBA00022833"/>
    </source>
</evidence>
<dbReference type="EMBL" id="OZ020111">
    <property type="protein sequence ID" value="CAK9263562.1"/>
    <property type="molecule type" value="Genomic_DNA"/>
</dbReference>
<dbReference type="SUPFAM" id="SSF50129">
    <property type="entry name" value="GroES-like"/>
    <property type="match status" value="1"/>
</dbReference>
<dbReference type="InterPro" id="IPR011032">
    <property type="entry name" value="GroES-like_sf"/>
</dbReference>
<dbReference type="PROSITE" id="PS00059">
    <property type="entry name" value="ADH_ZINC"/>
    <property type="match status" value="1"/>
</dbReference>
<dbReference type="InterPro" id="IPR002328">
    <property type="entry name" value="ADH_Zn_CS"/>
</dbReference>
<keyword evidence="2" id="KW-0479">Metal-binding</keyword>
<dbReference type="Proteomes" id="UP001497444">
    <property type="component" value="Chromosome 16"/>
</dbReference>
<reference evidence="6" key="1">
    <citation type="submission" date="2024-02" db="EMBL/GenBank/DDBJ databases">
        <authorList>
            <consortium name="ELIXIR-Norway"/>
            <consortium name="Elixir Norway"/>
        </authorList>
    </citation>
    <scope>NUCLEOTIDE SEQUENCE</scope>
</reference>
<dbReference type="Gene3D" id="3.90.180.10">
    <property type="entry name" value="Medium-chain alcohol dehydrogenases, catalytic domain"/>
    <property type="match status" value="1"/>
</dbReference>
<gene>
    <name evidence="6" type="ORF">CSSPJE1EN1_LOCUS9040</name>
</gene>
<dbReference type="Pfam" id="PF08240">
    <property type="entry name" value="ADH_N"/>
    <property type="match status" value="1"/>
</dbReference>
<keyword evidence="3" id="KW-0862">Zinc</keyword>
<name>A0ABP0WDJ6_9BRYO</name>
<dbReference type="PANTHER" id="PTHR43880">
    <property type="entry name" value="ALCOHOL DEHYDROGENASE"/>
    <property type="match status" value="1"/>
</dbReference>
<keyword evidence="4" id="KW-0560">Oxidoreductase</keyword>
<dbReference type="Gene3D" id="3.40.50.720">
    <property type="entry name" value="NAD(P)-binding Rossmann-like Domain"/>
    <property type="match status" value="1"/>
</dbReference>
<evidence type="ECO:0000313" key="7">
    <source>
        <dbReference type="Proteomes" id="UP001497444"/>
    </source>
</evidence>
<evidence type="ECO:0000259" key="5">
    <source>
        <dbReference type="Pfam" id="PF08240"/>
    </source>
</evidence>
<dbReference type="InterPro" id="IPR013154">
    <property type="entry name" value="ADH-like_N"/>
</dbReference>
<keyword evidence="7" id="KW-1185">Reference proteome</keyword>
<evidence type="ECO:0000256" key="2">
    <source>
        <dbReference type="ARBA" id="ARBA00022723"/>
    </source>
</evidence>
<feature type="domain" description="Alcohol dehydrogenase-like N-terminal" evidence="5">
    <location>
        <begin position="88"/>
        <end position="221"/>
    </location>
</feature>
<evidence type="ECO:0000256" key="4">
    <source>
        <dbReference type="ARBA" id="ARBA00023002"/>
    </source>
</evidence>
<protein>
    <recommendedName>
        <fullName evidence="5">Alcohol dehydrogenase-like N-terminal domain-containing protein</fullName>
    </recommendedName>
</protein>
<comment type="cofactor">
    <cofactor evidence="1">
        <name>Zn(2+)</name>
        <dbReference type="ChEBI" id="CHEBI:29105"/>
    </cofactor>
</comment>
<organism evidence="6 7">
    <name type="scientific">Sphagnum jensenii</name>
    <dbReference type="NCBI Taxonomy" id="128206"/>
    <lineage>
        <taxon>Eukaryota</taxon>
        <taxon>Viridiplantae</taxon>
        <taxon>Streptophyta</taxon>
        <taxon>Embryophyta</taxon>
        <taxon>Bryophyta</taxon>
        <taxon>Sphagnophytina</taxon>
        <taxon>Sphagnopsida</taxon>
        <taxon>Sphagnales</taxon>
        <taxon>Sphagnaceae</taxon>
        <taxon>Sphagnum</taxon>
    </lineage>
</organism>
<proteinExistence type="predicted"/>
<evidence type="ECO:0000313" key="6">
    <source>
        <dbReference type="EMBL" id="CAK9263562.1"/>
    </source>
</evidence>